<keyword evidence="2" id="KW-1185">Reference proteome</keyword>
<reference evidence="1 2" key="1">
    <citation type="submission" date="2016-03" db="EMBL/GenBank/DDBJ databases">
        <title>Acetic acid bacteria sequencing.</title>
        <authorList>
            <person name="Brandt J."/>
            <person name="Jakob F."/>
            <person name="Vogel R.F."/>
        </authorList>
    </citation>
    <scope>NUCLEOTIDE SEQUENCE [LARGE SCALE GENOMIC DNA]</scope>
    <source>
        <strain evidence="1 2">NBRC 101099</strain>
    </source>
</reference>
<dbReference type="EMBL" id="CP014691">
    <property type="protein sequence ID" value="AQS86798.1"/>
    <property type="molecule type" value="Genomic_DNA"/>
</dbReference>
<sequence>MSLIILIGHAVIEAMPAQSVTTFPQDFPQDVYDRVLQGPHKFVAVSLERRGTHGSRDVCAIALLVTSAPYDDQEVANCVYGFVDTEPTLRAVARQKDLMPALSRLGSLASHDLRDVNSLERVFAEIWIARSRTSMM</sequence>
<dbReference type="KEGG" id="nch:A0U93_01215"/>
<organism evidence="1 2">
    <name type="scientific">Neoasaia chiangmaiensis</name>
    <dbReference type="NCBI Taxonomy" id="320497"/>
    <lineage>
        <taxon>Bacteria</taxon>
        <taxon>Pseudomonadati</taxon>
        <taxon>Pseudomonadota</taxon>
        <taxon>Alphaproteobacteria</taxon>
        <taxon>Acetobacterales</taxon>
        <taxon>Acetobacteraceae</taxon>
        <taxon>Neoasaia</taxon>
    </lineage>
</organism>
<name>A0A1U9KM15_9PROT</name>
<protein>
    <submittedName>
        <fullName evidence="1">Uncharacterized protein</fullName>
    </submittedName>
</protein>
<accession>A0A1U9KM15</accession>
<proteinExistence type="predicted"/>
<evidence type="ECO:0000313" key="1">
    <source>
        <dbReference type="EMBL" id="AQS86798.1"/>
    </source>
</evidence>
<dbReference type="Proteomes" id="UP000188604">
    <property type="component" value="Chromosome"/>
</dbReference>
<dbReference type="AlphaFoldDB" id="A0A1U9KM15"/>
<gene>
    <name evidence="1" type="ORF">A0U93_01215</name>
</gene>
<evidence type="ECO:0000313" key="2">
    <source>
        <dbReference type="Proteomes" id="UP000188604"/>
    </source>
</evidence>
<dbReference type="RefSeq" id="WP_077805765.1">
    <property type="nucleotide sequence ID" value="NZ_CP014691.1"/>
</dbReference>